<feature type="compositionally biased region" description="Low complexity" evidence="2">
    <location>
        <begin position="162"/>
        <end position="179"/>
    </location>
</feature>
<dbReference type="SUPFAM" id="SSF55846">
    <property type="entry name" value="N-acetylmuramoyl-L-alanine amidase-like"/>
    <property type="match status" value="1"/>
</dbReference>
<feature type="chain" id="PRO_5047355493" evidence="3">
    <location>
        <begin position="27"/>
        <end position="374"/>
    </location>
</feature>
<dbReference type="RefSeq" id="WP_344469516.1">
    <property type="nucleotide sequence ID" value="NZ_BAAANT010000067.1"/>
</dbReference>
<evidence type="ECO:0000259" key="4">
    <source>
        <dbReference type="SMART" id="SM00644"/>
    </source>
</evidence>
<dbReference type="InterPro" id="IPR036505">
    <property type="entry name" value="Amidase/PGRP_sf"/>
</dbReference>
<dbReference type="SMART" id="SM00701">
    <property type="entry name" value="PGRP"/>
    <property type="match status" value="1"/>
</dbReference>
<feature type="domain" description="Peptidoglycan recognition protein family" evidence="5">
    <location>
        <begin position="178"/>
        <end position="326"/>
    </location>
</feature>
<dbReference type="PANTHER" id="PTHR11022:SF41">
    <property type="entry name" value="PEPTIDOGLYCAN-RECOGNITION PROTEIN LC-RELATED"/>
    <property type="match status" value="1"/>
</dbReference>
<feature type="domain" description="N-acetylmuramoyl-L-alanine amidase" evidence="4">
    <location>
        <begin position="192"/>
        <end position="354"/>
    </location>
</feature>
<gene>
    <name evidence="6" type="ORF">GCM10009760_61260</name>
</gene>
<evidence type="ECO:0000259" key="5">
    <source>
        <dbReference type="SMART" id="SM00701"/>
    </source>
</evidence>
<reference evidence="6 7" key="1">
    <citation type="journal article" date="2019" name="Int. J. Syst. Evol. Microbiol.">
        <title>The Global Catalogue of Microorganisms (GCM) 10K type strain sequencing project: providing services to taxonomists for standard genome sequencing and annotation.</title>
        <authorList>
            <consortium name="The Broad Institute Genomics Platform"/>
            <consortium name="The Broad Institute Genome Sequencing Center for Infectious Disease"/>
            <person name="Wu L."/>
            <person name="Ma J."/>
        </authorList>
    </citation>
    <scope>NUCLEOTIDE SEQUENCE [LARGE SCALE GENOMIC DNA]</scope>
    <source>
        <strain evidence="6 7">JCM 14560</strain>
    </source>
</reference>
<evidence type="ECO:0000313" key="6">
    <source>
        <dbReference type="EMBL" id="GAA2158350.1"/>
    </source>
</evidence>
<dbReference type="EMBL" id="BAAANT010000067">
    <property type="protein sequence ID" value="GAA2158350.1"/>
    <property type="molecule type" value="Genomic_DNA"/>
</dbReference>
<proteinExistence type="inferred from homology"/>
<evidence type="ECO:0000313" key="7">
    <source>
        <dbReference type="Proteomes" id="UP001422759"/>
    </source>
</evidence>
<dbReference type="SMART" id="SM00644">
    <property type="entry name" value="Ami_2"/>
    <property type="match status" value="1"/>
</dbReference>
<comment type="similarity">
    <text evidence="1">Belongs to the N-acetylmuramoyl-L-alanine amidase 2 family.</text>
</comment>
<dbReference type="Proteomes" id="UP001422759">
    <property type="component" value="Unassembled WGS sequence"/>
</dbReference>
<dbReference type="CDD" id="cd06583">
    <property type="entry name" value="PGRP"/>
    <property type="match status" value="1"/>
</dbReference>
<dbReference type="InterPro" id="IPR015510">
    <property type="entry name" value="PGRP"/>
</dbReference>
<evidence type="ECO:0000256" key="1">
    <source>
        <dbReference type="ARBA" id="ARBA00007553"/>
    </source>
</evidence>
<feature type="compositionally biased region" description="Gly residues" evidence="2">
    <location>
        <begin position="109"/>
        <end position="123"/>
    </location>
</feature>
<protein>
    <submittedName>
        <fullName evidence="6">N-acetylmuramoyl-L-alanine amidase</fullName>
    </submittedName>
</protein>
<organism evidence="6 7">
    <name type="scientific">Kitasatospora kazusensis</name>
    <dbReference type="NCBI Taxonomy" id="407974"/>
    <lineage>
        <taxon>Bacteria</taxon>
        <taxon>Bacillati</taxon>
        <taxon>Actinomycetota</taxon>
        <taxon>Actinomycetes</taxon>
        <taxon>Kitasatosporales</taxon>
        <taxon>Streptomycetaceae</taxon>
        <taxon>Kitasatospora</taxon>
    </lineage>
</organism>
<feature type="region of interest" description="Disordered" evidence="2">
    <location>
        <begin position="75"/>
        <end position="128"/>
    </location>
</feature>
<accession>A0ABN3AB78</accession>
<comment type="caution">
    <text evidence="6">The sequence shown here is derived from an EMBL/GenBank/DDBJ whole genome shotgun (WGS) entry which is preliminary data.</text>
</comment>
<dbReference type="InterPro" id="IPR006619">
    <property type="entry name" value="PGRP_domain_met/bac"/>
</dbReference>
<feature type="signal peptide" evidence="3">
    <location>
        <begin position="1"/>
        <end position="26"/>
    </location>
</feature>
<dbReference type="Gene3D" id="3.40.80.10">
    <property type="entry name" value="Peptidoglycan recognition protein-like"/>
    <property type="match status" value="1"/>
</dbReference>
<dbReference type="InterPro" id="IPR002502">
    <property type="entry name" value="Amidase_domain"/>
</dbReference>
<feature type="region of interest" description="Disordered" evidence="2">
    <location>
        <begin position="162"/>
        <end position="185"/>
    </location>
</feature>
<dbReference type="PANTHER" id="PTHR11022">
    <property type="entry name" value="PEPTIDOGLYCAN RECOGNITION PROTEIN"/>
    <property type="match status" value="1"/>
</dbReference>
<dbReference type="Pfam" id="PF01510">
    <property type="entry name" value="Amidase_2"/>
    <property type="match status" value="1"/>
</dbReference>
<feature type="compositionally biased region" description="Acidic residues" evidence="2">
    <location>
        <begin position="97"/>
        <end position="107"/>
    </location>
</feature>
<evidence type="ECO:0000256" key="2">
    <source>
        <dbReference type="SAM" id="MobiDB-lite"/>
    </source>
</evidence>
<keyword evidence="3" id="KW-0732">Signal</keyword>
<keyword evidence="7" id="KW-1185">Reference proteome</keyword>
<evidence type="ECO:0000256" key="3">
    <source>
        <dbReference type="SAM" id="SignalP"/>
    </source>
</evidence>
<name>A0ABN3AB78_9ACTN</name>
<sequence>MRFSLLAVSVAVATTAAVLSVPAASARPPAGGVTVLPLTAARRGAVQGAELAPRGTGGFALVGVSWDDPGAAPAATVEVRTRSTATGRWSDWRTLATDEEDRPDTDSPEGGGGGGSGSGGRGRGATAPLWVGPSDGVAVRAATGGRPLPAGLRAELVDPGADPAPAAARARAGEGPRPGIVTRSGWGADETLREPDFQYTGPVRVVFVHHTDTTNDYACADAPKIIRAIYQYHVKSNGWRDLGYNFLVDKCGTIYEGRAGGVAQPVLGAHTLGFNTDSAGVAALGTYVSGAVPQAQVDGIAKLAAWKLGLTGRDAAGTTTLVSASDGSRYRKGTTVTFNAVSGHRDAFNTECPGEALYGRLDGIRSWAAHLQGR</sequence>